<dbReference type="PANTHER" id="PTHR46674">
    <property type="entry name" value="INACTIVE PEPTIDYL-PROLYL CIS-TRANS ISOMERASE FKBP6"/>
    <property type="match status" value="1"/>
</dbReference>
<comment type="catalytic activity">
    <reaction evidence="5">
        <text>[protein]-peptidylproline (omega=180) = [protein]-peptidylproline (omega=0)</text>
        <dbReference type="Rhea" id="RHEA:16237"/>
        <dbReference type="Rhea" id="RHEA-COMP:10747"/>
        <dbReference type="Rhea" id="RHEA-COMP:10748"/>
        <dbReference type="ChEBI" id="CHEBI:83833"/>
        <dbReference type="ChEBI" id="CHEBI:83834"/>
        <dbReference type="EC" id="5.2.1.8"/>
    </reaction>
</comment>
<dbReference type="Gene3D" id="1.25.40.10">
    <property type="entry name" value="Tetratricopeptide repeat domain"/>
    <property type="match status" value="1"/>
</dbReference>
<dbReference type="GO" id="GO:0007283">
    <property type="term" value="P:spermatogenesis"/>
    <property type="evidence" value="ECO:0007669"/>
    <property type="project" value="TreeGrafter"/>
</dbReference>
<feature type="domain" description="PPIase FKBP-type" evidence="8">
    <location>
        <begin position="114"/>
        <end position="196"/>
    </location>
</feature>
<dbReference type="EMBL" id="OV170229">
    <property type="protein sequence ID" value="CAH0730902.1"/>
    <property type="molecule type" value="Genomic_DNA"/>
</dbReference>
<name>A0A8J9WA93_9NEOP</name>
<dbReference type="InterPro" id="IPR046357">
    <property type="entry name" value="PPIase_dom_sf"/>
</dbReference>
<dbReference type="Proteomes" id="UP000838878">
    <property type="component" value="Chromosome 9"/>
</dbReference>
<dbReference type="GO" id="GO:0051879">
    <property type="term" value="F:Hsp90 protein binding"/>
    <property type="evidence" value="ECO:0007669"/>
    <property type="project" value="TreeGrafter"/>
</dbReference>
<keyword evidence="5" id="KW-0413">Isomerase</keyword>
<feature type="compositionally biased region" description="Low complexity" evidence="7">
    <location>
        <begin position="540"/>
        <end position="560"/>
    </location>
</feature>
<dbReference type="GO" id="GO:0003755">
    <property type="term" value="F:peptidyl-prolyl cis-trans isomerase activity"/>
    <property type="evidence" value="ECO:0007669"/>
    <property type="project" value="UniProtKB-KW"/>
</dbReference>
<dbReference type="InterPro" id="IPR019734">
    <property type="entry name" value="TPR_rpt"/>
</dbReference>
<proteinExistence type="inferred from homology"/>
<dbReference type="InterPro" id="IPR018247">
    <property type="entry name" value="EF_Hand_1_Ca_BS"/>
</dbReference>
<evidence type="ECO:0000256" key="7">
    <source>
        <dbReference type="SAM" id="MobiDB-lite"/>
    </source>
</evidence>
<dbReference type="InterPro" id="IPR002048">
    <property type="entry name" value="EF_hand_dom"/>
</dbReference>
<dbReference type="GO" id="GO:0034587">
    <property type="term" value="P:piRNA processing"/>
    <property type="evidence" value="ECO:0007669"/>
    <property type="project" value="TreeGrafter"/>
</dbReference>
<dbReference type="SUPFAM" id="SSF48452">
    <property type="entry name" value="TPR-like"/>
    <property type="match status" value="1"/>
</dbReference>
<dbReference type="Pfam" id="PF00254">
    <property type="entry name" value="FKBP_C"/>
    <property type="match status" value="1"/>
</dbReference>
<feature type="compositionally biased region" description="Low complexity" evidence="7">
    <location>
        <begin position="505"/>
        <end position="532"/>
    </location>
</feature>
<evidence type="ECO:0000256" key="4">
    <source>
        <dbReference type="ARBA" id="ARBA00022837"/>
    </source>
</evidence>
<dbReference type="SUPFAM" id="SSF47473">
    <property type="entry name" value="EF-hand"/>
    <property type="match status" value="1"/>
</dbReference>
<keyword evidence="3 6" id="KW-0802">TPR repeat</keyword>
<dbReference type="Pfam" id="PF07719">
    <property type="entry name" value="TPR_2"/>
    <property type="match status" value="1"/>
</dbReference>
<dbReference type="InterPro" id="IPR011990">
    <property type="entry name" value="TPR-like_helical_dom_sf"/>
</dbReference>
<evidence type="ECO:0000256" key="1">
    <source>
        <dbReference type="ARBA" id="ARBA00009648"/>
    </source>
</evidence>
<dbReference type="InterPro" id="IPR042282">
    <property type="entry name" value="FKBP6/shu"/>
</dbReference>
<keyword evidence="5" id="KW-0697">Rotamase</keyword>
<dbReference type="InterPro" id="IPR001179">
    <property type="entry name" value="PPIase_FKBP_dom"/>
</dbReference>
<comment type="similarity">
    <text evidence="1">Belongs to the FKBP6 family.</text>
</comment>
<dbReference type="PROSITE" id="PS50005">
    <property type="entry name" value="TPR"/>
    <property type="match status" value="1"/>
</dbReference>
<evidence type="ECO:0000313" key="10">
    <source>
        <dbReference type="EMBL" id="CAH0730902.1"/>
    </source>
</evidence>
<dbReference type="AlphaFoldDB" id="A0A8J9WA93"/>
<accession>A0A8J9WA93</accession>
<keyword evidence="2" id="KW-0677">Repeat</keyword>
<dbReference type="Gene3D" id="1.10.238.10">
    <property type="entry name" value="EF-hand"/>
    <property type="match status" value="2"/>
</dbReference>
<sequence length="747" mass="85121">MDEVFKDPVQFSKGVKMDDLLNGASEFHIDTDFKKKSTGMMVTCDDDLFPDMDENDSDDDAYKSLEESVSKLMLSCPEYHSFSELSSKMIDCVPSGAVKMMILEEGSGPLVPSDAIVTVHYAAYFENAKIPFDSTLTMNCGNPLCLTLGNGRFIPGLEIGLTCVKGPQARFLLLLKPEVAWGKNGVLPRIRPEPALFVISLYDVEDVKAGARFNSLPKEEQQKFKVTINTVKSIHSRAKKLFTKKKFIEAIREYQQSISILNVSKTDDENELNELKIYKINSYTNIAICYFKLNKPKHTINMLECLDFITDIEKHCKALFYYGRACEMLNKTEEALTYYRKARKLEPGNKEIGDKLSTLEKYNKTGKENIKVLWQNAFKSVPEKKVTYSVDEVFKNDVTVMCQDLAGNEEFAKFEIPMSLSKDELACIKDLSSKFDNLVVLEEGEGKNKTMSIVRKVTGAKMIRFLILAAFLQCTISQQYQQKVAPGVPPQNYQNYQPPPPPQMPQQSQQQQYQQPPQQQYQQSPQQQYQQPPQQPPQQVPQQQYQQQVPVQPVPAQNQQGHGHDPQLLNAANIAQEREHIQEHMDVPIDTSKMSEQELQFHYFKMHDADNNNKLDGCELIKSLIHWHEQGHNEKQPGAPPVGEKIFKDDELTNLIDPILNMDDHNRDGEHGGSPVIYTDKQIEALLEEALKHTDLNNDDKDGKTHEIETTYKDEQLSEMIDEALKRSDKNNDGFIDYAEYKSITEG</sequence>
<dbReference type="SUPFAM" id="SSF54534">
    <property type="entry name" value="FKBP-like"/>
    <property type="match status" value="1"/>
</dbReference>
<evidence type="ECO:0000259" key="8">
    <source>
        <dbReference type="PROSITE" id="PS50059"/>
    </source>
</evidence>
<feature type="domain" description="EF-hand" evidence="9">
    <location>
        <begin position="716"/>
        <end position="747"/>
    </location>
</feature>
<evidence type="ECO:0000256" key="5">
    <source>
        <dbReference type="PROSITE-ProRule" id="PRU00277"/>
    </source>
</evidence>
<dbReference type="Gene3D" id="3.10.50.40">
    <property type="match status" value="1"/>
</dbReference>
<dbReference type="EC" id="5.2.1.8" evidence="5"/>
<dbReference type="OrthoDB" id="8116123at2759"/>
<evidence type="ECO:0000259" key="9">
    <source>
        <dbReference type="PROSITE" id="PS50222"/>
    </source>
</evidence>
<evidence type="ECO:0000313" key="11">
    <source>
        <dbReference type="Proteomes" id="UP000838878"/>
    </source>
</evidence>
<dbReference type="GO" id="GO:0005509">
    <property type="term" value="F:calcium ion binding"/>
    <property type="evidence" value="ECO:0007669"/>
    <property type="project" value="InterPro"/>
</dbReference>
<gene>
    <name evidence="10" type="ORF">BINO364_LOCUS15826</name>
</gene>
<reference evidence="10" key="1">
    <citation type="submission" date="2021-12" db="EMBL/GenBank/DDBJ databases">
        <authorList>
            <person name="Martin H S."/>
        </authorList>
    </citation>
    <scope>NUCLEOTIDE SEQUENCE</scope>
</reference>
<dbReference type="GO" id="GO:0005783">
    <property type="term" value="C:endoplasmic reticulum"/>
    <property type="evidence" value="ECO:0007669"/>
    <property type="project" value="UniProtKB-ARBA"/>
</dbReference>
<organism evidence="10 11">
    <name type="scientific">Brenthis ino</name>
    <name type="common">lesser marbled fritillary</name>
    <dbReference type="NCBI Taxonomy" id="405034"/>
    <lineage>
        <taxon>Eukaryota</taxon>
        <taxon>Metazoa</taxon>
        <taxon>Ecdysozoa</taxon>
        <taxon>Arthropoda</taxon>
        <taxon>Hexapoda</taxon>
        <taxon>Insecta</taxon>
        <taxon>Pterygota</taxon>
        <taxon>Neoptera</taxon>
        <taxon>Endopterygota</taxon>
        <taxon>Lepidoptera</taxon>
        <taxon>Glossata</taxon>
        <taxon>Ditrysia</taxon>
        <taxon>Papilionoidea</taxon>
        <taxon>Nymphalidae</taxon>
        <taxon>Heliconiinae</taxon>
        <taxon>Argynnini</taxon>
        <taxon>Brenthis</taxon>
    </lineage>
</organism>
<dbReference type="PANTHER" id="PTHR46674:SF1">
    <property type="entry name" value="INACTIVE PEPTIDYL-PROLYL CIS-TRANS ISOMERASE FKBP6"/>
    <property type="match status" value="1"/>
</dbReference>
<dbReference type="PROSITE" id="PS50222">
    <property type="entry name" value="EF_HAND_2"/>
    <property type="match status" value="1"/>
</dbReference>
<evidence type="ECO:0000256" key="6">
    <source>
        <dbReference type="PROSITE-ProRule" id="PRU00339"/>
    </source>
</evidence>
<keyword evidence="4" id="KW-0106">Calcium</keyword>
<dbReference type="InterPro" id="IPR013105">
    <property type="entry name" value="TPR_2"/>
</dbReference>
<evidence type="ECO:0000256" key="3">
    <source>
        <dbReference type="ARBA" id="ARBA00022803"/>
    </source>
</evidence>
<protein>
    <recommendedName>
        <fullName evidence="5">peptidylprolyl isomerase</fullName>
        <ecNumber evidence="5">5.2.1.8</ecNumber>
    </recommendedName>
</protein>
<dbReference type="PROSITE" id="PS00018">
    <property type="entry name" value="EF_HAND_1"/>
    <property type="match status" value="2"/>
</dbReference>
<keyword evidence="11" id="KW-1185">Reference proteome</keyword>
<evidence type="ECO:0000256" key="2">
    <source>
        <dbReference type="ARBA" id="ARBA00022737"/>
    </source>
</evidence>
<feature type="region of interest" description="Disordered" evidence="7">
    <location>
        <begin position="486"/>
        <end position="566"/>
    </location>
</feature>
<dbReference type="SMART" id="SM00028">
    <property type="entry name" value="TPR"/>
    <property type="match status" value="2"/>
</dbReference>
<feature type="repeat" description="TPR" evidence="6">
    <location>
        <begin position="316"/>
        <end position="349"/>
    </location>
</feature>
<dbReference type="InterPro" id="IPR011992">
    <property type="entry name" value="EF-hand-dom_pair"/>
</dbReference>
<dbReference type="PROSITE" id="PS50059">
    <property type="entry name" value="FKBP_PPIASE"/>
    <property type="match status" value="1"/>
</dbReference>
<feature type="non-terminal residue" evidence="10">
    <location>
        <position position="747"/>
    </location>
</feature>